<name>A0A392SNG3_9FABA</name>
<dbReference type="AlphaFoldDB" id="A0A392SNG3"/>
<sequence>YYILGGNSDMNDSGASGSGNSGAGGSAALTPNQWLDLSGFNSSQ</sequence>
<accession>A0A392SNG3</accession>
<protein>
    <submittedName>
        <fullName evidence="2">Uncharacterized protein</fullName>
    </submittedName>
</protein>
<dbReference type="Proteomes" id="UP000265520">
    <property type="component" value="Unassembled WGS sequence"/>
</dbReference>
<keyword evidence="3" id="KW-1185">Reference proteome</keyword>
<reference evidence="2 3" key="1">
    <citation type="journal article" date="2018" name="Front. Plant Sci.">
        <title>Red Clover (Trifolium pratense) and Zigzag Clover (T. medium) - A Picture of Genomic Similarities and Differences.</title>
        <authorList>
            <person name="Dluhosova J."/>
            <person name="Istvanek J."/>
            <person name="Nedelnik J."/>
            <person name="Repkova J."/>
        </authorList>
    </citation>
    <scope>NUCLEOTIDE SEQUENCE [LARGE SCALE GENOMIC DNA]</scope>
    <source>
        <strain evidence="3">cv. 10/8</strain>
        <tissue evidence="2">Leaf</tissue>
    </source>
</reference>
<feature type="region of interest" description="Disordered" evidence="1">
    <location>
        <begin position="1"/>
        <end position="32"/>
    </location>
</feature>
<dbReference type="EMBL" id="LXQA010409152">
    <property type="protein sequence ID" value="MCI49947.1"/>
    <property type="molecule type" value="Genomic_DNA"/>
</dbReference>
<feature type="non-terminal residue" evidence="2">
    <location>
        <position position="1"/>
    </location>
</feature>
<organism evidence="2 3">
    <name type="scientific">Trifolium medium</name>
    <dbReference type="NCBI Taxonomy" id="97028"/>
    <lineage>
        <taxon>Eukaryota</taxon>
        <taxon>Viridiplantae</taxon>
        <taxon>Streptophyta</taxon>
        <taxon>Embryophyta</taxon>
        <taxon>Tracheophyta</taxon>
        <taxon>Spermatophyta</taxon>
        <taxon>Magnoliopsida</taxon>
        <taxon>eudicotyledons</taxon>
        <taxon>Gunneridae</taxon>
        <taxon>Pentapetalae</taxon>
        <taxon>rosids</taxon>
        <taxon>fabids</taxon>
        <taxon>Fabales</taxon>
        <taxon>Fabaceae</taxon>
        <taxon>Papilionoideae</taxon>
        <taxon>50 kb inversion clade</taxon>
        <taxon>NPAAA clade</taxon>
        <taxon>Hologalegina</taxon>
        <taxon>IRL clade</taxon>
        <taxon>Trifolieae</taxon>
        <taxon>Trifolium</taxon>
    </lineage>
</organism>
<proteinExistence type="predicted"/>
<evidence type="ECO:0000313" key="3">
    <source>
        <dbReference type="Proteomes" id="UP000265520"/>
    </source>
</evidence>
<feature type="compositionally biased region" description="Low complexity" evidence="1">
    <location>
        <begin position="1"/>
        <end position="15"/>
    </location>
</feature>
<feature type="compositionally biased region" description="Gly residues" evidence="1">
    <location>
        <begin position="16"/>
        <end position="25"/>
    </location>
</feature>
<evidence type="ECO:0000313" key="2">
    <source>
        <dbReference type="EMBL" id="MCI49947.1"/>
    </source>
</evidence>
<comment type="caution">
    <text evidence="2">The sequence shown here is derived from an EMBL/GenBank/DDBJ whole genome shotgun (WGS) entry which is preliminary data.</text>
</comment>
<evidence type="ECO:0000256" key="1">
    <source>
        <dbReference type="SAM" id="MobiDB-lite"/>
    </source>
</evidence>